<keyword evidence="2" id="KW-0732">Signal</keyword>
<dbReference type="PROSITE" id="PS00122">
    <property type="entry name" value="CARBOXYLESTERASE_B_1"/>
    <property type="match status" value="1"/>
</dbReference>
<dbReference type="GO" id="GO:0016787">
    <property type="term" value="F:hydrolase activity"/>
    <property type="evidence" value="ECO:0007669"/>
    <property type="project" value="UniProtKB-KW"/>
</dbReference>
<dbReference type="EMBL" id="CP063231">
    <property type="protein sequence ID" value="URL59134.1"/>
    <property type="molecule type" value="Genomic_DNA"/>
</dbReference>
<keyword evidence="1 4" id="KW-0378">Hydrolase</keyword>
<feature type="chain" id="PRO_5047154480" evidence="2">
    <location>
        <begin position="27"/>
        <end position="286"/>
    </location>
</feature>
<dbReference type="InterPro" id="IPR019826">
    <property type="entry name" value="Carboxylesterase_B_AS"/>
</dbReference>
<keyword evidence="5" id="KW-1185">Reference proteome</keyword>
<feature type="domain" description="BD-FAE-like" evidence="3">
    <location>
        <begin position="49"/>
        <end position="233"/>
    </location>
</feature>
<feature type="signal peptide" evidence="2">
    <location>
        <begin position="1"/>
        <end position="26"/>
    </location>
</feature>
<evidence type="ECO:0000313" key="4">
    <source>
        <dbReference type="EMBL" id="URL59134.1"/>
    </source>
</evidence>
<accession>A0ABY4T4D5</accession>
<evidence type="ECO:0000256" key="2">
    <source>
        <dbReference type="SAM" id="SignalP"/>
    </source>
</evidence>
<dbReference type="Proteomes" id="UP001056681">
    <property type="component" value="Chromosome"/>
</dbReference>
<sequence length="286" mass="30964">MRVLALFLAVLLLAGCHATFFGAVNARQPAANVTAHRDVLFDPEHGLALDVYSPADASHAPVVVYFYGGSWMTGKRQWFRWMGEALAAQGVVAVITDVRPWPKARMDGFLGDGARAVRWARDHASAFGGDPEHLFVMGHSSGGQIAAMLATDKQWLASVGMNPRDLAGLIGVAGTYDFVPFDEPEFYDIFGHTPTEQAASQPINFVDGDEPPALLLQGENDTIVSPAEAVSFEGRYRSQGEPVTLKLYPHVGHETLLLAFGPLKSKASVLADTMDFIHRYATAAPR</sequence>
<evidence type="ECO:0000313" key="5">
    <source>
        <dbReference type="Proteomes" id="UP001056681"/>
    </source>
</evidence>
<dbReference type="PANTHER" id="PTHR48081:SF9">
    <property type="entry name" value="CARBOXYLESTERASE"/>
    <property type="match status" value="1"/>
</dbReference>
<dbReference type="PROSITE" id="PS51257">
    <property type="entry name" value="PROKAR_LIPOPROTEIN"/>
    <property type="match status" value="1"/>
</dbReference>
<organism evidence="4 5">
    <name type="scientific">Luteibacter flocculans</name>
    <dbReference type="NCBI Taxonomy" id="2780091"/>
    <lineage>
        <taxon>Bacteria</taxon>
        <taxon>Pseudomonadati</taxon>
        <taxon>Pseudomonadota</taxon>
        <taxon>Gammaproteobacteria</taxon>
        <taxon>Lysobacterales</taxon>
        <taxon>Rhodanobacteraceae</taxon>
        <taxon>Luteibacter</taxon>
    </lineage>
</organism>
<proteinExistence type="predicted"/>
<evidence type="ECO:0000256" key="1">
    <source>
        <dbReference type="ARBA" id="ARBA00022801"/>
    </source>
</evidence>
<dbReference type="InterPro" id="IPR029058">
    <property type="entry name" value="AB_hydrolase_fold"/>
</dbReference>
<dbReference type="SUPFAM" id="SSF53474">
    <property type="entry name" value="alpha/beta-Hydrolases"/>
    <property type="match status" value="1"/>
</dbReference>
<dbReference type="PANTHER" id="PTHR48081">
    <property type="entry name" value="AB HYDROLASE SUPERFAMILY PROTEIN C4A8.06C"/>
    <property type="match status" value="1"/>
</dbReference>
<name>A0ABY4T4D5_9GAMM</name>
<protein>
    <submittedName>
        <fullName evidence="4">Alpha/beta hydrolase</fullName>
    </submittedName>
</protein>
<gene>
    <name evidence="4" type="ORF">IM816_03180</name>
</gene>
<dbReference type="InterPro" id="IPR050300">
    <property type="entry name" value="GDXG_lipolytic_enzyme"/>
</dbReference>
<evidence type="ECO:0000259" key="3">
    <source>
        <dbReference type="Pfam" id="PF20434"/>
    </source>
</evidence>
<reference evidence="4" key="1">
    <citation type="submission" date="2020-10" db="EMBL/GenBank/DDBJ databases">
        <title>Whole-genome sequence of Luteibacter sp. EIF3.</title>
        <authorList>
            <person name="Friedrich I."/>
            <person name="Hertel R."/>
            <person name="Daniel R."/>
        </authorList>
    </citation>
    <scope>NUCLEOTIDE SEQUENCE</scope>
    <source>
        <strain evidence="4">EIF3</strain>
    </source>
</reference>
<dbReference type="Gene3D" id="3.40.50.1820">
    <property type="entry name" value="alpha/beta hydrolase"/>
    <property type="match status" value="1"/>
</dbReference>
<dbReference type="InterPro" id="IPR049492">
    <property type="entry name" value="BD-FAE-like_dom"/>
</dbReference>
<dbReference type="RefSeq" id="WP_250339769.1">
    <property type="nucleotide sequence ID" value="NZ_CP063231.1"/>
</dbReference>
<dbReference type="Pfam" id="PF20434">
    <property type="entry name" value="BD-FAE"/>
    <property type="match status" value="1"/>
</dbReference>